<dbReference type="Pfam" id="PF01553">
    <property type="entry name" value="Acyltransferase"/>
    <property type="match status" value="1"/>
</dbReference>
<dbReference type="GO" id="GO:0003841">
    <property type="term" value="F:1-acylglycerol-3-phosphate O-acyltransferase activity"/>
    <property type="evidence" value="ECO:0007669"/>
    <property type="project" value="UniProtKB-EC"/>
</dbReference>
<keyword evidence="4" id="KW-0443">Lipid metabolism</keyword>
<dbReference type="GO" id="GO:0006654">
    <property type="term" value="P:phosphatidic acid biosynthetic process"/>
    <property type="evidence" value="ECO:0007669"/>
    <property type="project" value="TreeGrafter"/>
</dbReference>
<keyword evidence="9" id="KW-1185">Reference proteome</keyword>
<dbReference type="EC" id="2.3.1.51" evidence="8"/>
<proteinExistence type="predicted"/>
<dbReference type="SMART" id="SM00563">
    <property type="entry name" value="PlsC"/>
    <property type="match status" value="1"/>
</dbReference>
<evidence type="ECO:0000256" key="4">
    <source>
        <dbReference type="ARBA" id="ARBA00023098"/>
    </source>
</evidence>
<evidence type="ECO:0000256" key="5">
    <source>
        <dbReference type="ARBA" id="ARBA00023315"/>
    </source>
</evidence>
<keyword evidence="3 8" id="KW-0808">Transferase</keyword>
<feature type="transmembrane region" description="Helical" evidence="6">
    <location>
        <begin position="23"/>
        <end position="45"/>
    </location>
</feature>
<dbReference type="InterPro" id="IPR002123">
    <property type="entry name" value="Plipid/glycerol_acylTrfase"/>
</dbReference>
<gene>
    <name evidence="8" type="ORF">HNQ52_001079</name>
</gene>
<feature type="domain" description="Phospholipid/glycerol acyltransferase" evidence="7">
    <location>
        <begin position="90"/>
        <end position="202"/>
    </location>
</feature>
<dbReference type="PANTHER" id="PTHR10434">
    <property type="entry name" value="1-ACYL-SN-GLYCEROL-3-PHOSPHATE ACYLTRANSFERASE"/>
    <property type="match status" value="1"/>
</dbReference>
<keyword evidence="2" id="KW-0444">Lipid biosynthesis</keyword>
<comment type="caution">
    <text evidence="8">The sequence shown here is derived from an EMBL/GenBank/DDBJ whole genome shotgun (WGS) entry which is preliminary data.</text>
</comment>
<keyword evidence="5 8" id="KW-0012">Acyltransferase</keyword>
<protein>
    <submittedName>
        <fullName evidence="8">1-acyl-sn-glycerol-3-phosphate acyltransferase</fullName>
        <ecNumber evidence="8">2.3.1.51</ecNumber>
    </submittedName>
</protein>
<evidence type="ECO:0000259" key="7">
    <source>
        <dbReference type="SMART" id="SM00563"/>
    </source>
</evidence>
<dbReference type="RefSeq" id="WP_425486474.1">
    <property type="nucleotide sequence ID" value="NZ_JACHHP010000002.1"/>
</dbReference>
<dbReference type="SUPFAM" id="SSF69593">
    <property type="entry name" value="Glycerol-3-phosphate (1)-acyltransferase"/>
    <property type="match status" value="1"/>
</dbReference>
<accession>A0A7W8D413</accession>
<evidence type="ECO:0000313" key="8">
    <source>
        <dbReference type="EMBL" id="MBB5207550.1"/>
    </source>
</evidence>
<evidence type="ECO:0000256" key="6">
    <source>
        <dbReference type="SAM" id="Phobius"/>
    </source>
</evidence>
<evidence type="ECO:0000256" key="3">
    <source>
        <dbReference type="ARBA" id="ARBA00022679"/>
    </source>
</evidence>
<evidence type="ECO:0000256" key="2">
    <source>
        <dbReference type="ARBA" id="ARBA00022516"/>
    </source>
</evidence>
<comment type="pathway">
    <text evidence="1">Lipid metabolism.</text>
</comment>
<sequence>MNSMPETRDVMAVARDPLRPARYAVRLPLLLLHLAIGLPITLLMINPLTQRWQVRGERVDHRVIRVWSAGLMRIFGWRTRRIGTPLPGAALFVANHVSWLDIELMHSQRVVGFVAKSEISRWPLIGWLARRGGTIYHRRGNTESLAGVLHLMVERLQSGQAVGVFPEGGANAGDTVKTFHARIFQAAVAAQVPVQPVALRYGAGGSAQTLVAFGENENFLQNFWRVLGEPARVAEVYFLDPLPPEVEGRRKLAEGSRERILAAMQS</sequence>
<dbReference type="PANTHER" id="PTHR10434:SF64">
    <property type="entry name" value="1-ACYL-SN-GLYCEROL-3-PHOSPHATE ACYLTRANSFERASE-RELATED"/>
    <property type="match status" value="1"/>
</dbReference>
<reference evidence="8 9" key="1">
    <citation type="submission" date="2020-08" db="EMBL/GenBank/DDBJ databases">
        <title>Genomic Encyclopedia of Type Strains, Phase IV (KMG-IV): sequencing the most valuable type-strain genomes for metagenomic binning, comparative biology and taxonomic classification.</title>
        <authorList>
            <person name="Goeker M."/>
        </authorList>
    </citation>
    <scope>NUCLEOTIDE SEQUENCE [LARGE SCALE GENOMIC DNA]</scope>
    <source>
        <strain evidence="8 9">DSM 24163</strain>
    </source>
</reference>
<dbReference type="AlphaFoldDB" id="A0A7W8D413"/>
<dbReference type="EMBL" id="JACHHP010000002">
    <property type="protein sequence ID" value="MBB5207550.1"/>
    <property type="molecule type" value="Genomic_DNA"/>
</dbReference>
<keyword evidence="6" id="KW-0812">Transmembrane</keyword>
<evidence type="ECO:0000313" key="9">
    <source>
        <dbReference type="Proteomes" id="UP000521199"/>
    </source>
</evidence>
<dbReference type="CDD" id="cd07989">
    <property type="entry name" value="LPLAT_AGPAT-like"/>
    <property type="match status" value="1"/>
</dbReference>
<keyword evidence="6" id="KW-0472">Membrane</keyword>
<evidence type="ECO:0000256" key="1">
    <source>
        <dbReference type="ARBA" id="ARBA00005189"/>
    </source>
</evidence>
<organism evidence="8 9">
    <name type="scientific">Chiayiivirga flava</name>
    <dbReference type="NCBI Taxonomy" id="659595"/>
    <lineage>
        <taxon>Bacteria</taxon>
        <taxon>Pseudomonadati</taxon>
        <taxon>Pseudomonadota</taxon>
        <taxon>Gammaproteobacteria</taxon>
        <taxon>Lysobacterales</taxon>
        <taxon>Lysobacteraceae</taxon>
        <taxon>Chiayiivirga</taxon>
    </lineage>
</organism>
<name>A0A7W8D413_9GAMM</name>
<keyword evidence="6" id="KW-1133">Transmembrane helix</keyword>
<dbReference type="Proteomes" id="UP000521199">
    <property type="component" value="Unassembled WGS sequence"/>
</dbReference>